<comment type="caution">
    <text evidence="4">The sequence shown here is derived from an EMBL/GenBank/DDBJ whole genome shotgun (WGS) entry which is preliminary data.</text>
</comment>
<feature type="compositionally biased region" description="Low complexity" evidence="2">
    <location>
        <begin position="24"/>
        <end position="33"/>
    </location>
</feature>
<dbReference type="Proteomes" id="UP001066276">
    <property type="component" value="Chromosome 12"/>
</dbReference>
<name>A0AAV7KNG7_PLEWA</name>
<dbReference type="InterPro" id="IPR016187">
    <property type="entry name" value="CTDL_fold"/>
</dbReference>
<dbReference type="PANTHER" id="PTHR45784:SF3">
    <property type="entry name" value="C-TYPE LECTIN DOMAIN FAMILY 4 MEMBER K-LIKE-RELATED"/>
    <property type="match status" value="1"/>
</dbReference>
<dbReference type="PROSITE" id="PS00615">
    <property type="entry name" value="C_TYPE_LECTIN_1"/>
    <property type="match status" value="1"/>
</dbReference>
<evidence type="ECO:0000256" key="2">
    <source>
        <dbReference type="SAM" id="MobiDB-lite"/>
    </source>
</evidence>
<evidence type="ECO:0000313" key="5">
    <source>
        <dbReference type="Proteomes" id="UP001066276"/>
    </source>
</evidence>
<keyword evidence="5" id="KW-1185">Reference proteome</keyword>
<reference evidence="4" key="1">
    <citation type="journal article" date="2022" name="bioRxiv">
        <title>Sequencing and chromosome-scale assembly of the giantPleurodeles waltlgenome.</title>
        <authorList>
            <person name="Brown T."/>
            <person name="Elewa A."/>
            <person name="Iarovenko S."/>
            <person name="Subramanian E."/>
            <person name="Araus A.J."/>
            <person name="Petzold A."/>
            <person name="Susuki M."/>
            <person name="Suzuki K.-i.T."/>
            <person name="Hayashi T."/>
            <person name="Toyoda A."/>
            <person name="Oliveira C."/>
            <person name="Osipova E."/>
            <person name="Leigh N.D."/>
            <person name="Simon A."/>
            <person name="Yun M.H."/>
        </authorList>
    </citation>
    <scope>NUCLEOTIDE SEQUENCE</scope>
    <source>
        <strain evidence="4">20211129_DDA</strain>
        <tissue evidence="4">Liver</tissue>
    </source>
</reference>
<organism evidence="4 5">
    <name type="scientific">Pleurodeles waltl</name>
    <name type="common">Iberian ribbed newt</name>
    <dbReference type="NCBI Taxonomy" id="8319"/>
    <lineage>
        <taxon>Eukaryota</taxon>
        <taxon>Metazoa</taxon>
        <taxon>Chordata</taxon>
        <taxon>Craniata</taxon>
        <taxon>Vertebrata</taxon>
        <taxon>Euteleostomi</taxon>
        <taxon>Amphibia</taxon>
        <taxon>Batrachia</taxon>
        <taxon>Caudata</taxon>
        <taxon>Salamandroidea</taxon>
        <taxon>Salamandridae</taxon>
        <taxon>Pleurodelinae</taxon>
        <taxon>Pleurodeles</taxon>
    </lineage>
</organism>
<dbReference type="PANTHER" id="PTHR45784">
    <property type="entry name" value="C-TYPE LECTIN DOMAIN FAMILY 20 MEMBER A-RELATED"/>
    <property type="match status" value="1"/>
</dbReference>
<dbReference type="Gene3D" id="3.10.100.10">
    <property type="entry name" value="Mannose-Binding Protein A, subunit A"/>
    <property type="match status" value="1"/>
</dbReference>
<dbReference type="CDD" id="cd00037">
    <property type="entry name" value="CLECT"/>
    <property type="match status" value="1"/>
</dbReference>
<dbReference type="InterPro" id="IPR001304">
    <property type="entry name" value="C-type_lectin-like"/>
</dbReference>
<feature type="compositionally biased region" description="Polar residues" evidence="2">
    <location>
        <begin position="1"/>
        <end position="11"/>
    </location>
</feature>
<evidence type="ECO:0000259" key="3">
    <source>
        <dbReference type="PROSITE" id="PS50041"/>
    </source>
</evidence>
<sequence>MSTLLGSTSTRPSDHSPWTGEKTSPSPGSSSKSIPPPFQHQTASADTGNCSSCNLHLIRERMSWSEARNHCISKYTNLASIPVSDIQWAISKLLMYPDSAPGAWIGLRRSRVWGYWYWVDEEPLNFNYWGKGEPNNPPFERCGMVSRSPGKNFTWEDECCGVRLPFICYSKRNNTV</sequence>
<dbReference type="PROSITE" id="PS50041">
    <property type="entry name" value="C_TYPE_LECTIN_2"/>
    <property type="match status" value="1"/>
</dbReference>
<dbReference type="InterPro" id="IPR018378">
    <property type="entry name" value="C-type_lectin_CS"/>
</dbReference>
<keyword evidence="1" id="KW-1015">Disulfide bond</keyword>
<dbReference type="EMBL" id="JANPWB010000016">
    <property type="protein sequence ID" value="KAJ1080258.1"/>
    <property type="molecule type" value="Genomic_DNA"/>
</dbReference>
<dbReference type="Pfam" id="PF00059">
    <property type="entry name" value="Lectin_C"/>
    <property type="match status" value="1"/>
</dbReference>
<dbReference type="SMART" id="SM00034">
    <property type="entry name" value="CLECT"/>
    <property type="match status" value="1"/>
</dbReference>
<dbReference type="SUPFAM" id="SSF56436">
    <property type="entry name" value="C-type lectin-like"/>
    <property type="match status" value="1"/>
</dbReference>
<dbReference type="AlphaFoldDB" id="A0AAV7KNG7"/>
<proteinExistence type="predicted"/>
<dbReference type="InterPro" id="IPR016186">
    <property type="entry name" value="C-type_lectin-like/link_sf"/>
</dbReference>
<feature type="region of interest" description="Disordered" evidence="2">
    <location>
        <begin position="1"/>
        <end position="47"/>
    </location>
</feature>
<gene>
    <name evidence="4" type="ORF">NDU88_000477</name>
</gene>
<evidence type="ECO:0000313" key="4">
    <source>
        <dbReference type="EMBL" id="KAJ1080258.1"/>
    </source>
</evidence>
<accession>A0AAV7KNG7</accession>
<protein>
    <recommendedName>
        <fullName evidence="3">C-type lectin domain-containing protein</fullName>
    </recommendedName>
</protein>
<feature type="domain" description="C-type lectin" evidence="3">
    <location>
        <begin position="56"/>
        <end position="169"/>
    </location>
</feature>
<evidence type="ECO:0000256" key="1">
    <source>
        <dbReference type="ARBA" id="ARBA00023157"/>
    </source>
</evidence>